<accession>A0A075FSN9</accession>
<protein>
    <submittedName>
        <fullName evidence="2">Putative metal cation transporter</fullName>
    </submittedName>
</protein>
<evidence type="ECO:0000256" key="1">
    <source>
        <dbReference type="SAM" id="Phobius"/>
    </source>
</evidence>
<sequence>MIMEVKRSSNVKTAISVVIPFVLLAVMIGYVFGPGSELIGYGILLPDISIEKIEFVDSEIIATVRNTGPISVDVVMADINDRIYPAAIEPDKHLERFQSAIVRIPFEWNEGEPYAVGLTVDDGTRFEKRVDAAAPSIQPTIEMIAYFAVIGTYVGIIPVLIGLLWFPFISKLSRNKYKFFLALTVGLLLFLGISATEEAIKISVENLSDVFNGALLVATVAIVSFLALNYAGEKLKERAGASKLAGPIAIALMIAIGIGLHNFGEGLAIGAAIVLGEAALGAFLIVGFAIHNTTEGFAIAAPMARTKLMIGRLAAMGMIAGVPAIFGAWVGGFVYSPFAAVIFLAIGAGAIFQVIVLIMKWIQNEEGKLSNSSVLAGIAVGMMIMYATSILV</sequence>
<feature type="transmembrane region" description="Helical" evidence="1">
    <location>
        <begin position="210"/>
        <end position="232"/>
    </location>
</feature>
<dbReference type="EMBL" id="KF900372">
    <property type="protein sequence ID" value="AIE92647.1"/>
    <property type="molecule type" value="Genomic_DNA"/>
</dbReference>
<proteinExistence type="predicted"/>
<feature type="transmembrane region" description="Helical" evidence="1">
    <location>
        <begin position="338"/>
        <end position="362"/>
    </location>
</feature>
<keyword evidence="1" id="KW-0812">Transmembrane</keyword>
<feature type="transmembrane region" description="Helical" evidence="1">
    <location>
        <begin position="244"/>
        <end position="261"/>
    </location>
</feature>
<feature type="transmembrane region" description="Helical" evidence="1">
    <location>
        <begin position="177"/>
        <end position="195"/>
    </location>
</feature>
<keyword evidence="1" id="KW-1133">Transmembrane helix</keyword>
<reference evidence="2" key="1">
    <citation type="journal article" date="2014" name="Genome Biol. Evol.">
        <title>Pangenome evidence for extensive interdomain horizontal transfer affecting lineage core and shell genes in uncultured planktonic thaumarchaeota and euryarchaeota.</title>
        <authorList>
            <person name="Deschamps P."/>
            <person name="Zivanovic Y."/>
            <person name="Moreira D."/>
            <person name="Rodriguez-Valera F."/>
            <person name="Lopez-Garcia P."/>
        </authorList>
    </citation>
    <scope>NUCLEOTIDE SEQUENCE</scope>
</reference>
<organism evidence="2">
    <name type="scientific">uncultured marine thaumarchaeote AD1000_25_B10</name>
    <dbReference type="NCBI Taxonomy" id="1455903"/>
    <lineage>
        <taxon>Archaea</taxon>
        <taxon>Nitrososphaerota</taxon>
        <taxon>environmental samples</taxon>
    </lineage>
</organism>
<feature type="transmembrane region" description="Helical" evidence="1">
    <location>
        <begin position="12"/>
        <end position="32"/>
    </location>
</feature>
<keyword evidence="1" id="KW-0472">Membrane</keyword>
<feature type="transmembrane region" description="Helical" evidence="1">
    <location>
        <begin position="374"/>
        <end position="391"/>
    </location>
</feature>
<evidence type="ECO:0000313" key="2">
    <source>
        <dbReference type="EMBL" id="AIE92647.1"/>
    </source>
</evidence>
<dbReference type="AlphaFoldDB" id="A0A075FSN9"/>
<feature type="transmembrane region" description="Helical" evidence="1">
    <location>
        <begin position="144"/>
        <end position="165"/>
    </location>
</feature>
<name>A0A075FSN9_9ARCH</name>
<feature type="transmembrane region" description="Helical" evidence="1">
    <location>
        <begin position="267"/>
        <end position="290"/>
    </location>
</feature>
<feature type="transmembrane region" description="Helical" evidence="1">
    <location>
        <begin position="310"/>
        <end position="332"/>
    </location>
</feature>